<evidence type="ECO:0000256" key="1">
    <source>
        <dbReference type="SAM" id="SignalP"/>
    </source>
</evidence>
<evidence type="ECO:0000313" key="3">
    <source>
        <dbReference type="Proteomes" id="UP000886893"/>
    </source>
</evidence>
<feature type="chain" id="PRO_5039086008" evidence="1">
    <location>
        <begin position="21"/>
        <end position="302"/>
    </location>
</feature>
<sequence>MKKNKILLASLLALALVVTGCSTETTKINNGDDPIGNVDGSGTSKTLQKLYEELKASSGGSVALDVITKRIAALEYASVLDVADSDKTFAELGIKAYRTKEAFVEDIEETLETQIESDDYKDKRGRFDEEKFAEYVEDEGYTVDRSGTASKYIDMEELTYNYDEYIEETIIDTIYLNYLYEDYVLGISKYWTTIRNQYAIQFQVLKFENYTTAQNSHFSESLRADINTVLTDTSSSKTFNKSNNALYSFMTSDSEDNLIVFDAPLSGNQLTYRVYENNEDIDKVLDALYNRTLSRLSDFKSG</sequence>
<accession>A0A9D1K925</accession>
<protein>
    <submittedName>
        <fullName evidence="2">Uncharacterized protein</fullName>
    </submittedName>
</protein>
<dbReference type="PROSITE" id="PS51257">
    <property type="entry name" value="PROKAR_LIPOPROTEIN"/>
    <property type="match status" value="1"/>
</dbReference>
<evidence type="ECO:0000313" key="2">
    <source>
        <dbReference type="EMBL" id="HIT16752.1"/>
    </source>
</evidence>
<reference evidence="2" key="2">
    <citation type="journal article" date="2021" name="PeerJ">
        <title>Extensive microbial diversity within the chicken gut microbiome revealed by metagenomics and culture.</title>
        <authorList>
            <person name="Gilroy R."/>
            <person name="Ravi A."/>
            <person name="Getino M."/>
            <person name="Pursley I."/>
            <person name="Horton D.L."/>
            <person name="Alikhan N.F."/>
            <person name="Baker D."/>
            <person name="Gharbi K."/>
            <person name="Hall N."/>
            <person name="Watson M."/>
            <person name="Adriaenssens E.M."/>
            <person name="Foster-Nyarko E."/>
            <person name="Jarju S."/>
            <person name="Secka A."/>
            <person name="Antonio M."/>
            <person name="Oren A."/>
            <person name="Chaudhuri R.R."/>
            <person name="La Ragione R."/>
            <person name="Hildebrand F."/>
            <person name="Pallen M.J."/>
        </authorList>
    </citation>
    <scope>NUCLEOTIDE SEQUENCE</scope>
    <source>
        <strain evidence="2">14508</strain>
    </source>
</reference>
<reference evidence="2" key="1">
    <citation type="submission" date="2020-10" db="EMBL/GenBank/DDBJ databases">
        <authorList>
            <person name="Gilroy R."/>
        </authorList>
    </citation>
    <scope>NUCLEOTIDE SEQUENCE</scope>
    <source>
        <strain evidence="2">14508</strain>
    </source>
</reference>
<name>A0A9D1K925_9FIRM</name>
<organism evidence="2 3">
    <name type="scientific">Candidatus Caccosoma faecigallinarum</name>
    <dbReference type="NCBI Taxonomy" id="2840720"/>
    <lineage>
        <taxon>Bacteria</taxon>
        <taxon>Bacillati</taxon>
        <taxon>Bacillota</taxon>
        <taxon>Bacillota incertae sedis</taxon>
        <taxon>Candidatus Caccosoma</taxon>
    </lineage>
</organism>
<keyword evidence="1" id="KW-0732">Signal</keyword>
<dbReference type="Proteomes" id="UP000886893">
    <property type="component" value="Unassembled WGS sequence"/>
</dbReference>
<comment type="caution">
    <text evidence="2">The sequence shown here is derived from an EMBL/GenBank/DDBJ whole genome shotgun (WGS) entry which is preliminary data.</text>
</comment>
<dbReference type="EMBL" id="DVKI01000001">
    <property type="protein sequence ID" value="HIT16752.1"/>
    <property type="molecule type" value="Genomic_DNA"/>
</dbReference>
<dbReference type="AlphaFoldDB" id="A0A9D1K925"/>
<feature type="non-terminal residue" evidence="2">
    <location>
        <position position="302"/>
    </location>
</feature>
<gene>
    <name evidence="2" type="ORF">IAD04_00005</name>
</gene>
<proteinExistence type="predicted"/>
<feature type="signal peptide" evidence="1">
    <location>
        <begin position="1"/>
        <end position="20"/>
    </location>
</feature>